<name>A0A840WXL2_9ACTN</name>
<organism evidence="6 7">
    <name type="scientific">Nocardiopsis metallicus</name>
    <dbReference type="NCBI Taxonomy" id="179819"/>
    <lineage>
        <taxon>Bacteria</taxon>
        <taxon>Bacillati</taxon>
        <taxon>Actinomycetota</taxon>
        <taxon>Actinomycetes</taxon>
        <taxon>Streptosporangiales</taxon>
        <taxon>Nocardiopsidaceae</taxon>
        <taxon>Nocardiopsis</taxon>
    </lineage>
</organism>
<dbReference type="SUPFAM" id="SSF52317">
    <property type="entry name" value="Class I glutamine amidotransferase-like"/>
    <property type="match status" value="1"/>
</dbReference>
<keyword evidence="6" id="KW-0121">Carboxypeptidase</keyword>
<evidence type="ECO:0000256" key="5">
    <source>
        <dbReference type="SAM" id="SignalP"/>
    </source>
</evidence>
<feature type="chain" id="PRO_5032677625" evidence="5">
    <location>
        <begin position="34"/>
        <end position="420"/>
    </location>
</feature>
<proteinExistence type="inferred from homology"/>
<evidence type="ECO:0000256" key="3">
    <source>
        <dbReference type="ARBA" id="ARBA00022801"/>
    </source>
</evidence>
<keyword evidence="2" id="KW-0645">Protease</keyword>
<dbReference type="PANTHER" id="PTHR36175:SF1">
    <property type="entry name" value="CYANOPHYCINASE"/>
    <property type="match status" value="1"/>
</dbReference>
<keyword evidence="5" id="KW-0732">Signal</keyword>
<keyword evidence="3 6" id="KW-0378">Hydrolase</keyword>
<dbReference type="InterPro" id="IPR005320">
    <property type="entry name" value="Peptidase_S51"/>
</dbReference>
<evidence type="ECO:0000256" key="1">
    <source>
        <dbReference type="ARBA" id="ARBA00006534"/>
    </source>
</evidence>
<dbReference type="GO" id="GO:0004180">
    <property type="term" value="F:carboxypeptidase activity"/>
    <property type="evidence" value="ECO:0007669"/>
    <property type="project" value="UniProtKB-KW"/>
</dbReference>
<dbReference type="PANTHER" id="PTHR36175">
    <property type="entry name" value="CYANOPHYCINASE"/>
    <property type="match status" value="1"/>
</dbReference>
<feature type="signal peptide" evidence="5">
    <location>
        <begin position="1"/>
        <end position="33"/>
    </location>
</feature>
<dbReference type="GO" id="GO:0006508">
    <property type="term" value="P:proteolysis"/>
    <property type="evidence" value="ECO:0007669"/>
    <property type="project" value="UniProtKB-KW"/>
</dbReference>
<dbReference type="AlphaFoldDB" id="A0A840WXL2"/>
<dbReference type="CDD" id="cd03145">
    <property type="entry name" value="GAT1_cyanophycinase"/>
    <property type="match status" value="1"/>
</dbReference>
<dbReference type="EMBL" id="JACHDO010000001">
    <property type="protein sequence ID" value="MBB5494918.1"/>
    <property type="molecule type" value="Genomic_DNA"/>
</dbReference>
<dbReference type="InterPro" id="IPR029062">
    <property type="entry name" value="Class_I_gatase-like"/>
</dbReference>
<accession>A0A840WXL2</accession>
<evidence type="ECO:0000313" key="6">
    <source>
        <dbReference type="EMBL" id="MBB5494918.1"/>
    </source>
</evidence>
<keyword evidence="7" id="KW-1185">Reference proteome</keyword>
<comment type="similarity">
    <text evidence="1">Belongs to the peptidase S51 family.</text>
</comment>
<dbReference type="RefSeq" id="WP_184369104.1">
    <property type="nucleotide sequence ID" value="NZ_BAAAKM010000052.1"/>
</dbReference>
<dbReference type="GO" id="GO:0008236">
    <property type="term" value="F:serine-type peptidase activity"/>
    <property type="evidence" value="ECO:0007669"/>
    <property type="project" value="UniProtKB-KW"/>
</dbReference>
<dbReference type="Gene3D" id="3.40.50.880">
    <property type="match status" value="1"/>
</dbReference>
<dbReference type="GO" id="GO:0008241">
    <property type="term" value="F:peptidyl-dipeptidase activity"/>
    <property type="evidence" value="ECO:0007669"/>
    <property type="project" value="UniProtKB-EC"/>
</dbReference>
<gene>
    <name evidence="6" type="ORF">HNR07_006055</name>
</gene>
<evidence type="ECO:0000313" key="7">
    <source>
        <dbReference type="Proteomes" id="UP000579647"/>
    </source>
</evidence>
<reference evidence="6 7" key="1">
    <citation type="submission" date="2020-08" db="EMBL/GenBank/DDBJ databases">
        <title>Sequencing the genomes of 1000 actinobacteria strains.</title>
        <authorList>
            <person name="Klenk H.-P."/>
        </authorList>
    </citation>
    <scope>NUCLEOTIDE SEQUENCE [LARGE SCALE GENOMIC DNA]</scope>
    <source>
        <strain evidence="6 7">DSM 44598</strain>
    </source>
</reference>
<comment type="caution">
    <text evidence="6">The sequence shown here is derived from an EMBL/GenBank/DDBJ whole genome shotgun (WGS) entry which is preliminary data.</text>
</comment>
<protein>
    <submittedName>
        <fullName evidence="6">Cyanophycinase</fullName>
        <ecNumber evidence="6">3.4.15.6</ecNumber>
    </submittedName>
</protein>
<dbReference type="EC" id="3.4.15.6" evidence="6"/>
<sequence length="420" mass="44409">MTRTPLGGLTRTGAALVATALTAALSAPLAAHADSSGGPGPLVLIGGSLADERIYQEIVELAGGPRARFGIVTASSVPESWDPDAGTDRCNNSRCNGEYYADLLLEHGAGSAEWIPVDLDHLDNAESAEVVEQVGSMDGFFFGGGDQYRYVTTLLRGPEHEDSAVLAAIRERLEQGALVAGTSAGAAIQQQGPMVTGGDSYQGVRDGSSPGYFDDPTVLGYLEEGGFGFFGHGLVDTHFAERGRQGRMMRLAADTGQDRVFGVDEDTALVATGAGRMRVVGSGAVHVLDLRRARAGSERGEWSVSGVRWSALTHGDAYDAVSWTASPGEGKAPLRPSGSFARKGKDVFSSYDAPRRNPGEMLRLARELADSGRSTGVDGLTYERSPRFVVELDKTDGFAAYRSSAEGVSFMDLRVGVFRY</sequence>
<evidence type="ECO:0000256" key="2">
    <source>
        <dbReference type="ARBA" id="ARBA00022670"/>
    </source>
</evidence>
<evidence type="ECO:0000256" key="4">
    <source>
        <dbReference type="ARBA" id="ARBA00022825"/>
    </source>
</evidence>
<dbReference type="Proteomes" id="UP000579647">
    <property type="component" value="Unassembled WGS sequence"/>
</dbReference>
<keyword evidence="4" id="KW-0720">Serine protease</keyword>
<dbReference type="Pfam" id="PF03575">
    <property type="entry name" value="Peptidase_S51"/>
    <property type="match status" value="1"/>
</dbReference>